<evidence type="ECO:0000313" key="1">
    <source>
        <dbReference type="EMBL" id="MBM7633381.1"/>
    </source>
</evidence>
<comment type="caution">
    <text evidence="1">The sequence shown here is derived from an EMBL/GenBank/DDBJ whole genome shotgun (WGS) entry which is preliminary data.</text>
</comment>
<keyword evidence="2" id="KW-1185">Reference proteome</keyword>
<evidence type="ECO:0008006" key="3">
    <source>
        <dbReference type="Google" id="ProtNLM"/>
    </source>
</evidence>
<dbReference type="Proteomes" id="UP000741863">
    <property type="component" value="Unassembled WGS sequence"/>
</dbReference>
<reference evidence="1 2" key="1">
    <citation type="submission" date="2021-01" db="EMBL/GenBank/DDBJ databases">
        <title>Genomic Encyclopedia of Type Strains, Phase IV (KMG-IV): sequencing the most valuable type-strain genomes for metagenomic binning, comparative biology and taxonomic classification.</title>
        <authorList>
            <person name="Goeker M."/>
        </authorList>
    </citation>
    <scope>NUCLEOTIDE SEQUENCE [LARGE SCALE GENOMIC DNA]</scope>
    <source>
        <strain evidence="1 2">DSM 25540</strain>
    </source>
</reference>
<dbReference type="RefSeq" id="WP_193745426.1">
    <property type="nucleotide sequence ID" value="NZ_JAFBEC010000007.1"/>
</dbReference>
<proteinExistence type="predicted"/>
<gene>
    <name evidence="1" type="ORF">JOD17_002475</name>
</gene>
<organism evidence="1 2">
    <name type="scientific">Geomicrobium sediminis</name>
    <dbReference type="NCBI Taxonomy" id="1347788"/>
    <lineage>
        <taxon>Bacteria</taxon>
        <taxon>Bacillati</taxon>
        <taxon>Bacillota</taxon>
        <taxon>Bacilli</taxon>
        <taxon>Bacillales</taxon>
        <taxon>Geomicrobium</taxon>
    </lineage>
</organism>
<evidence type="ECO:0000313" key="2">
    <source>
        <dbReference type="Proteomes" id="UP000741863"/>
    </source>
</evidence>
<name>A0ABS2PEH9_9BACL</name>
<dbReference type="EMBL" id="JAFBEC010000007">
    <property type="protein sequence ID" value="MBM7633381.1"/>
    <property type="molecule type" value="Genomic_DNA"/>
</dbReference>
<protein>
    <recommendedName>
        <fullName evidence="3">Transcriptional regulator</fullName>
    </recommendedName>
</protein>
<sequence length="56" mass="6508">MAKFSKSEMICLLADLCGVPKKFLETMDDEGVHKLFHERLNVQRPYTIVEKHKQSS</sequence>
<accession>A0ABS2PEH9</accession>